<evidence type="ECO:0000313" key="7">
    <source>
        <dbReference type="EMBL" id="OAT48511.1"/>
    </source>
</evidence>
<evidence type="ECO:0000259" key="6">
    <source>
        <dbReference type="Pfam" id="PF18089"/>
    </source>
</evidence>
<accession>A0AAJ3LUE3</accession>
<evidence type="ECO:0000256" key="1">
    <source>
        <dbReference type="ARBA" id="ARBA00001947"/>
    </source>
</evidence>
<dbReference type="GO" id="GO:0016787">
    <property type="term" value="F:hydrolase activity"/>
    <property type="evidence" value="ECO:0007669"/>
    <property type="project" value="UniProtKB-KW"/>
</dbReference>
<comment type="similarity">
    <text evidence="5">Belongs to the DAPG/phloretin hydrolase family.</text>
</comment>
<evidence type="ECO:0000256" key="5">
    <source>
        <dbReference type="ARBA" id="ARBA00023459"/>
    </source>
</evidence>
<comment type="caution">
    <text evidence="7">The sequence shown here is derived from an EMBL/GenBank/DDBJ whole genome shotgun (WGS) entry which is preliminary data.</text>
</comment>
<sequence>MKKQTRDLPWAVNEINELLLPAPLRLEMGLERDEKGCLTVAVRTDLHGCKGKMLAWWFTFFETSQHIRWWHPHDHVAHHGWDDKWIKGKNYIGASISAVESLGDIPPVNAQLKFHDANDFFDHSKLTQAYNSGALSAAICATIGFGEHIKIDDNGDPTDGKMVHLTRDTQWGCVLRSRFYLGNSLADPLTELSDEIGFGLLQHCYNEFTYLSRFLPSLYYGEHANGEKGSLPW</sequence>
<dbReference type="AlphaFoldDB" id="A0AAJ3LUE3"/>
<proteinExistence type="inferred from homology"/>
<dbReference type="GO" id="GO:0046872">
    <property type="term" value="F:metal ion binding"/>
    <property type="evidence" value="ECO:0007669"/>
    <property type="project" value="UniProtKB-KW"/>
</dbReference>
<dbReference type="Proteomes" id="UP000078250">
    <property type="component" value="Unassembled WGS sequence"/>
</dbReference>
<protein>
    <recommendedName>
        <fullName evidence="6">DAPG hydrolase PhiG domain-containing protein</fullName>
    </recommendedName>
</protein>
<dbReference type="EMBL" id="LXEV01000016">
    <property type="protein sequence ID" value="OAT48511.1"/>
    <property type="molecule type" value="Genomic_DNA"/>
</dbReference>
<keyword evidence="4" id="KW-0862">Zinc</keyword>
<dbReference type="Pfam" id="PF18089">
    <property type="entry name" value="DAPG_hydrolase"/>
    <property type="match status" value="1"/>
</dbReference>
<evidence type="ECO:0000256" key="4">
    <source>
        <dbReference type="ARBA" id="ARBA00022833"/>
    </source>
</evidence>
<dbReference type="RefSeq" id="WP_064718984.1">
    <property type="nucleotide sequence ID" value="NZ_LXEV01000016.1"/>
</dbReference>
<reference evidence="7 8" key="1">
    <citation type="submission" date="2016-04" db="EMBL/GenBank/DDBJ databases">
        <title>ATOL: Assembling a taxonomically balanced genome-scale reconstruction of the evolutionary history of the Enterobacteriaceae.</title>
        <authorList>
            <person name="Plunkett G.III."/>
            <person name="Neeno-Eckwall E.C."/>
            <person name="Glasner J.D."/>
            <person name="Perna N.T."/>
        </authorList>
    </citation>
    <scope>NUCLEOTIDE SEQUENCE [LARGE SCALE GENOMIC DNA]</scope>
    <source>
        <strain evidence="7 8">ATCC 700826</strain>
    </source>
</reference>
<name>A0AAJ3LUE3_PROHU</name>
<keyword evidence="3" id="KW-0378">Hydrolase</keyword>
<gene>
    <name evidence="7" type="ORF">M997_0973</name>
</gene>
<dbReference type="InterPro" id="IPR041526">
    <property type="entry name" value="DAPG_hydrolase"/>
</dbReference>
<feature type="domain" description="DAPG hydrolase PhiG" evidence="6">
    <location>
        <begin position="12"/>
        <end position="220"/>
    </location>
</feature>
<keyword evidence="8" id="KW-1185">Reference proteome</keyword>
<evidence type="ECO:0000256" key="2">
    <source>
        <dbReference type="ARBA" id="ARBA00022723"/>
    </source>
</evidence>
<comment type="cofactor">
    <cofactor evidence="1">
        <name>Zn(2+)</name>
        <dbReference type="ChEBI" id="CHEBI:29105"/>
    </cofactor>
</comment>
<evidence type="ECO:0000256" key="3">
    <source>
        <dbReference type="ARBA" id="ARBA00022801"/>
    </source>
</evidence>
<organism evidence="7 8">
    <name type="scientific">Proteus hauseri ATCC 700826</name>
    <dbReference type="NCBI Taxonomy" id="1354271"/>
    <lineage>
        <taxon>Bacteria</taxon>
        <taxon>Pseudomonadati</taxon>
        <taxon>Pseudomonadota</taxon>
        <taxon>Gammaproteobacteria</taxon>
        <taxon>Enterobacterales</taxon>
        <taxon>Morganellaceae</taxon>
        <taxon>Proteus</taxon>
    </lineage>
</organism>
<keyword evidence="2" id="KW-0479">Metal-binding</keyword>
<evidence type="ECO:0000313" key="8">
    <source>
        <dbReference type="Proteomes" id="UP000078250"/>
    </source>
</evidence>